<name>A0ABQ4CCV0_9ACTN</name>
<accession>A0ABQ4CCV0</accession>
<evidence type="ECO:0000313" key="3">
    <source>
        <dbReference type="EMBL" id="GIF60588.1"/>
    </source>
</evidence>
<reference evidence="3 4" key="1">
    <citation type="submission" date="2021-01" db="EMBL/GenBank/DDBJ databases">
        <title>Whole genome shotgun sequence of Asanoa iriomotensis NBRC 100142.</title>
        <authorList>
            <person name="Komaki H."/>
            <person name="Tamura T."/>
        </authorList>
    </citation>
    <scope>NUCLEOTIDE SEQUENCE [LARGE SCALE GENOMIC DNA]</scope>
    <source>
        <strain evidence="3 4">NBRC 100142</strain>
    </source>
</reference>
<sequence length="489" mass="53955">MTEGPPPAGPPPYGPPNPYGPPAGYGQVAGYGPPPVPPKKKSLRWLWVTIGSVLTFALLACGGLGYALVAKEQKASAERNERLDRLYPVKNEEIDALLAAYEKALEGRDLKAFLALSDPANKKLVAQQTSLFHNYAKIPFQESVFKPGSKTEFTPVGAGHSFSMTVLFLHRIGDYDTALLEQRFYWGVLQKEKGGPLTITSTDPPKDLRTGSPHYVAPWDKWRAIHVERTPHTLVIVDASLRAEAQRYAPIAERAATANAAAWRDAGGSDKIPKGYVIALVKGQKELGSMFRTTTEPITESGVSISLPPHRVYTDGEEPPEDLDVAGSRVVIDVKSTFFKPGQRGGPDEIFRHELAHSMVAGFAKQTGRDLETWVTEGFAEYLGHARQSWTKSDRAASGRSMLRKLNYDLPLPQTYLWGGNAEQVNYHYWLAHSAISYIAEKYGEPKVYAFVEAHYRGKTDGEAMRDVLGVSFAQFSDGWGDYVKSKTR</sequence>
<protein>
    <recommendedName>
        <fullName evidence="5">Peptidase MA superfamily protein</fullName>
    </recommendedName>
</protein>
<keyword evidence="4" id="KW-1185">Reference proteome</keyword>
<proteinExistence type="predicted"/>
<comment type="caution">
    <text evidence="3">The sequence shown here is derived from an EMBL/GenBank/DDBJ whole genome shotgun (WGS) entry which is preliminary data.</text>
</comment>
<dbReference type="RefSeq" id="WP_203707403.1">
    <property type="nucleotide sequence ID" value="NZ_BAAALU010000007.1"/>
</dbReference>
<evidence type="ECO:0008006" key="5">
    <source>
        <dbReference type="Google" id="ProtNLM"/>
    </source>
</evidence>
<evidence type="ECO:0000313" key="4">
    <source>
        <dbReference type="Proteomes" id="UP000624325"/>
    </source>
</evidence>
<feature type="transmembrane region" description="Helical" evidence="2">
    <location>
        <begin position="45"/>
        <end position="69"/>
    </location>
</feature>
<keyword evidence="2" id="KW-0472">Membrane</keyword>
<dbReference type="EMBL" id="BONC01000071">
    <property type="protein sequence ID" value="GIF60588.1"/>
    <property type="molecule type" value="Genomic_DNA"/>
</dbReference>
<feature type="compositionally biased region" description="Pro residues" evidence="1">
    <location>
        <begin position="1"/>
        <end position="21"/>
    </location>
</feature>
<dbReference type="Proteomes" id="UP000624325">
    <property type="component" value="Unassembled WGS sequence"/>
</dbReference>
<gene>
    <name evidence="3" type="ORF">Air01nite_66830</name>
</gene>
<evidence type="ECO:0000256" key="2">
    <source>
        <dbReference type="SAM" id="Phobius"/>
    </source>
</evidence>
<organism evidence="3 4">
    <name type="scientific">Asanoa iriomotensis</name>
    <dbReference type="NCBI Taxonomy" id="234613"/>
    <lineage>
        <taxon>Bacteria</taxon>
        <taxon>Bacillati</taxon>
        <taxon>Actinomycetota</taxon>
        <taxon>Actinomycetes</taxon>
        <taxon>Micromonosporales</taxon>
        <taxon>Micromonosporaceae</taxon>
        <taxon>Asanoa</taxon>
    </lineage>
</organism>
<keyword evidence="2" id="KW-0812">Transmembrane</keyword>
<feature type="region of interest" description="Disordered" evidence="1">
    <location>
        <begin position="1"/>
        <end position="33"/>
    </location>
</feature>
<keyword evidence="2" id="KW-1133">Transmembrane helix</keyword>
<evidence type="ECO:0000256" key="1">
    <source>
        <dbReference type="SAM" id="MobiDB-lite"/>
    </source>
</evidence>
<feature type="compositionally biased region" description="Low complexity" evidence="1">
    <location>
        <begin position="22"/>
        <end position="31"/>
    </location>
</feature>